<evidence type="ECO:0008006" key="5">
    <source>
        <dbReference type="Google" id="ProtNLM"/>
    </source>
</evidence>
<feature type="transmembrane region" description="Helical" evidence="2">
    <location>
        <begin position="168"/>
        <end position="188"/>
    </location>
</feature>
<feature type="region of interest" description="Disordered" evidence="1">
    <location>
        <begin position="199"/>
        <end position="226"/>
    </location>
</feature>
<feature type="transmembrane region" description="Helical" evidence="2">
    <location>
        <begin position="100"/>
        <end position="121"/>
    </location>
</feature>
<organism evidence="3 4">
    <name type="scientific">Rufibacter immobilis</name>
    <dbReference type="NCBI Taxonomy" id="1348778"/>
    <lineage>
        <taxon>Bacteria</taxon>
        <taxon>Pseudomonadati</taxon>
        <taxon>Bacteroidota</taxon>
        <taxon>Cytophagia</taxon>
        <taxon>Cytophagales</taxon>
        <taxon>Hymenobacteraceae</taxon>
        <taxon>Rufibacter</taxon>
    </lineage>
</organism>
<keyword evidence="2" id="KW-0812">Transmembrane</keyword>
<reference evidence="3 4" key="1">
    <citation type="submission" date="2018-11" db="EMBL/GenBank/DDBJ databases">
        <title>Rufibacter latericius sp. nov., isolated from water in Baiyang Lake.</title>
        <authorList>
            <person name="Yang Y."/>
        </authorList>
    </citation>
    <scope>NUCLEOTIDE SEQUENCE [LARGE SCALE GENOMIC DNA]</scope>
    <source>
        <strain evidence="3 4">MCC P1</strain>
    </source>
</reference>
<dbReference type="EMBL" id="RJJE01000003">
    <property type="protein sequence ID" value="RNI31967.1"/>
    <property type="molecule type" value="Genomic_DNA"/>
</dbReference>
<evidence type="ECO:0000313" key="3">
    <source>
        <dbReference type="EMBL" id="RNI31967.1"/>
    </source>
</evidence>
<name>A0A3M9N3S7_9BACT</name>
<dbReference type="Proteomes" id="UP000271010">
    <property type="component" value="Unassembled WGS sequence"/>
</dbReference>
<keyword evidence="2" id="KW-1133">Transmembrane helix</keyword>
<sequence length="226" mass="24610">MLYLFPLVGFGLLGVQPWVNVSTLTRDATAVAGGKFYHGLISNLGVLLWCATASVSLFSAWLLKARGEQKTAVFAFYAGLLSLFILLDDLFMLHEEAFPNYIGIPESVATALYPCLILAFLFTFRKRLLASSFLVLVSSLGFLGLSMLVDVVAPNQTSELEYLLEDGFKFMGIVGWFLYFVHTSTVLVNQRIQEQAGLGSSKPVASGSPTPEVFTPNAPLALGIQK</sequence>
<protein>
    <recommendedName>
        <fullName evidence="5">Oxidase</fullName>
    </recommendedName>
</protein>
<keyword evidence="2" id="KW-0472">Membrane</keyword>
<feature type="transmembrane region" description="Helical" evidence="2">
    <location>
        <begin position="74"/>
        <end position="94"/>
    </location>
</feature>
<dbReference type="AlphaFoldDB" id="A0A3M9N3S7"/>
<accession>A0A3M9N3S7</accession>
<feature type="transmembrane region" description="Helical" evidence="2">
    <location>
        <begin position="128"/>
        <end position="148"/>
    </location>
</feature>
<evidence type="ECO:0000313" key="4">
    <source>
        <dbReference type="Proteomes" id="UP000271010"/>
    </source>
</evidence>
<keyword evidence="4" id="KW-1185">Reference proteome</keyword>
<feature type="transmembrane region" description="Helical" evidence="2">
    <location>
        <begin position="41"/>
        <end position="62"/>
    </location>
</feature>
<proteinExistence type="predicted"/>
<comment type="caution">
    <text evidence="3">The sequence shown here is derived from an EMBL/GenBank/DDBJ whole genome shotgun (WGS) entry which is preliminary data.</text>
</comment>
<evidence type="ECO:0000256" key="2">
    <source>
        <dbReference type="SAM" id="Phobius"/>
    </source>
</evidence>
<gene>
    <name evidence="3" type="ORF">EFA69_05525</name>
</gene>
<evidence type="ECO:0000256" key="1">
    <source>
        <dbReference type="SAM" id="MobiDB-lite"/>
    </source>
</evidence>